<reference evidence="4 5" key="1">
    <citation type="submission" date="2020-10" db="EMBL/GenBank/DDBJ databases">
        <title>Ca. Dormibacterota MAGs.</title>
        <authorList>
            <person name="Montgomery K."/>
        </authorList>
    </citation>
    <scope>NUCLEOTIDE SEQUENCE [LARGE SCALE GENOMIC DNA]</scope>
    <source>
        <strain evidence="4">Mitchell_Peninsula_5</strain>
    </source>
</reference>
<evidence type="ECO:0000259" key="3">
    <source>
        <dbReference type="PROSITE" id="PS51186"/>
    </source>
</evidence>
<dbReference type="PANTHER" id="PTHR43877:SF1">
    <property type="entry name" value="ACETYLTRANSFERASE"/>
    <property type="match status" value="1"/>
</dbReference>
<dbReference type="InterPro" id="IPR016181">
    <property type="entry name" value="Acyl_CoA_acyltransferase"/>
</dbReference>
<dbReference type="CDD" id="cd04301">
    <property type="entry name" value="NAT_SF"/>
    <property type="match status" value="1"/>
</dbReference>
<dbReference type="PANTHER" id="PTHR43877">
    <property type="entry name" value="AMINOALKYLPHOSPHONATE N-ACETYLTRANSFERASE-RELATED-RELATED"/>
    <property type="match status" value="1"/>
</dbReference>
<proteinExistence type="predicted"/>
<dbReference type="SUPFAM" id="SSF55729">
    <property type="entry name" value="Acyl-CoA N-acyltransferases (Nat)"/>
    <property type="match status" value="1"/>
</dbReference>
<sequence length="156" mass="17517">MNSSYRVRTACVEDLLAVLRLYEHSPTLEQDTISGRQRDMWQRMMATDDLTVYVAETDGEVVGTSCLLVMPNLTYDCCPTAFIEAVVVADAHRRRGVARMMLGRLLDDARSMSCRKVQLLTHKRHAGDGAHDLYRSCGFEAEAEGFRLYLDPAGVL</sequence>
<dbReference type="Gene3D" id="3.40.630.30">
    <property type="match status" value="1"/>
</dbReference>
<dbReference type="GO" id="GO:0016747">
    <property type="term" value="F:acyltransferase activity, transferring groups other than amino-acyl groups"/>
    <property type="evidence" value="ECO:0007669"/>
    <property type="project" value="InterPro"/>
</dbReference>
<dbReference type="EMBL" id="JAEKNN010000027">
    <property type="protein sequence ID" value="MBJ7609026.1"/>
    <property type="molecule type" value="Genomic_DNA"/>
</dbReference>
<keyword evidence="2" id="KW-0012">Acyltransferase</keyword>
<dbReference type="Proteomes" id="UP000614410">
    <property type="component" value="Unassembled WGS sequence"/>
</dbReference>
<evidence type="ECO:0000256" key="1">
    <source>
        <dbReference type="ARBA" id="ARBA00022679"/>
    </source>
</evidence>
<evidence type="ECO:0000256" key="2">
    <source>
        <dbReference type="ARBA" id="ARBA00023315"/>
    </source>
</evidence>
<accession>A0A934KGF5</accession>
<dbReference type="Pfam" id="PF00583">
    <property type="entry name" value="Acetyltransf_1"/>
    <property type="match status" value="1"/>
</dbReference>
<evidence type="ECO:0000313" key="5">
    <source>
        <dbReference type="Proteomes" id="UP000614410"/>
    </source>
</evidence>
<keyword evidence="1" id="KW-0808">Transferase</keyword>
<evidence type="ECO:0000313" key="4">
    <source>
        <dbReference type="EMBL" id="MBJ7609026.1"/>
    </source>
</evidence>
<dbReference type="InterPro" id="IPR050832">
    <property type="entry name" value="Bact_Acetyltransf"/>
</dbReference>
<dbReference type="AlphaFoldDB" id="A0A934KGF5"/>
<dbReference type="InterPro" id="IPR000182">
    <property type="entry name" value="GNAT_dom"/>
</dbReference>
<feature type="domain" description="N-acetyltransferase" evidence="3">
    <location>
        <begin position="5"/>
        <end position="156"/>
    </location>
</feature>
<comment type="caution">
    <text evidence="4">The sequence shown here is derived from an EMBL/GenBank/DDBJ whole genome shotgun (WGS) entry which is preliminary data.</text>
</comment>
<gene>
    <name evidence="4" type="ORF">JF887_06300</name>
</gene>
<dbReference type="PROSITE" id="PS51186">
    <property type="entry name" value="GNAT"/>
    <property type="match status" value="1"/>
</dbReference>
<protein>
    <submittedName>
        <fullName evidence="4">GNAT family N-acetyltransferase</fullName>
    </submittedName>
</protein>
<organism evidence="4 5">
    <name type="scientific">Candidatus Amunia macphersoniae</name>
    <dbReference type="NCBI Taxonomy" id="3127014"/>
    <lineage>
        <taxon>Bacteria</taxon>
        <taxon>Bacillati</taxon>
        <taxon>Candidatus Dormiibacterota</taxon>
        <taxon>Candidatus Dormibacteria</taxon>
        <taxon>Candidatus Aeolococcales</taxon>
        <taxon>Candidatus Aeolococcaceae</taxon>
        <taxon>Candidatus Amunia</taxon>
    </lineage>
</organism>
<name>A0A934KGF5_9BACT</name>